<dbReference type="GO" id="GO:0003682">
    <property type="term" value="F:chromatin binding"/>
    <property type="evidence" value="ECO:0007669"/>
    <property type="project" value="EnsemblFungi"/>
</dbReference>
<organism evidence="10 11">
    <name type="scientific">Candida glabrata</name>
    <name type="common">Yeast</name>
    <name type="synonym">Torulopsis glabrata</name>
    <dbReference type="NCBI Taxonomy" id="5478"/>
    <lineage>
        <taxon>Eukaryota</taxon>
        <taxon>Fungi</taxon>
        <taxon>Dikarya</taxon>
        <taxon>Ascomycota</taxon>
        <taxon>Saccharomycotina</taxon>
        <taxon>Saccharomycetes</taxon>
        <taxon>Saccharomycetales</taxon>
        <taxon>Saccharomycetaceae</taxon>
        <taxon>Nakaseomyces</taxon>
    </lineage>
</organism>
<dbReference type="GO" id="GO:0030691">
    <property type="term" value="C:Noc2p-Noc3p complex"/>
    <property type="evidence" value="ECO:0007669"/>
    <property type="project" value="EnsemblFungi"/>
</dbReference>
<dbReference type="PANTHER" id="PTHR14428:SF5">
    <property type="entry name" value="NUCLEOLAR COMPLEX PROTEIN 3 HOMOLOG"/>
    <property type="match status" value="1"/>
</dbReference>
<evidence type="ECO:0000256" key="5">
    <source>
        <dbReference type="PIRNR" id="PIRNR028977"/>
    </source>
</evidence>
<evidence type="ECO:0000256" key="3">
    <source>
        <dbReference type="ARBA" id="ARBA00023054"/>
    </source>
</evidence>
<dbReference type="PANTHER" id="PTHR14428">
    <property type="entry name" value="NUCLEOLAR COMPLEX PROTEIN 3"/>
    <property type="match status" value="1"/>
</dbReference>
<dbReference type="GO" id="GO:0006270">
    <property type="term" value="P:DNA replication initiation"/>
    <property type="evidence" value="ECO:0007669"/>
    <property type="project" value="EnsemblFungi"/>
</dbReference>
<evidence type="ECO:0000259" key="8">
    <source>
        <dbReference type="Pfam" id="PF03914"/>
    </source>
</evidence>
<dbReference type="InterPro" id="IPR011501">
    <property type="entry name" value="Noc3_N"/>
</dbReference>
<dbReference type="Pfam" id="PF07540">
    <property type="entry name" value="NOC3p"/>
    <property type="match status" value="1"/>
</dbReference>
<keyword evidence="4" id="KW-0539">Nucleus</keyword>
<sequence length="671" mass="76937">MARKSKSLKLIEERNKKRQLEQDSLLQPGSFNNLDNVEEEYQADEGRRNKKAKQSWDDEEQSYELQPRKLRNDGEEMVEGLPIKINGKVERQLIAKNRKKVTQTNESEDEDSEEENNKNAEKDKDSQSEVEKEDEPDTEEKIIQLQEEIADLVDKLMNEPEEYPAALTRLVKMTTSKNPNTCIFSMLALVPVFKSVIPGYRIRPLTDLEKKEKVSKEVARLRTFEQGLVHNYKLYLDTLKELAKVPNNADPIKVNIGRQAVRAANELATTGSHFNYRTELFTILVRRICKPNLQADPESLNIIKTIEGLFNDDTEGNVSAEFMRLLSKVIKTRNYNVEESVINMFLSLDVLHDYDPNTKSENEPVRIKMKKKDRVHLSKKQRKARKEMKQIEQEMEKAEQTVSAEERERNQGEILQLMLSLYLNFLKSDNPKLIGASLEGLTKFGSQVNFDLLGDFLAVMKEIILTSKFDSLSSEEVRKILLCIVSAFSLVSNHNTMKFSVDLSSFVDALYYVLPYIALDADIEYSYKSLRLADPLENEIIKPSVNVSTKAELLLKALNHIFFRSKSGTRERACAFTKRIYGCILQTPEKSSIALLKFIEKLMTRFPEIASLYSTEDRVLNGKFDLFTDAIAQSNPTAAMLWENAVLQKHYCPTVVKGIRALSTRSKDSNK</sequence>
<dbReference type="PhylomeDB" id="A0A0W0E6U1"/>
<comment type="function">
    <text evidence="5">Required for synthesis of 60S ribosomal subunits and the transport of pre-ribosomes from the nucleoplasm to the cytoplasm.</text>
</comment>
<evidence type="ECO:0000256" key="7">
    <source>
        <dbReference type="SAM" id="MobiDB-lite"/>
    </source>
</evidence>
<dbReference type="PIRSF" id="PIRSF028977">
    <property type="entry name" value="Nucleolar_complex_p3"/>
    <property type="match status" value="1"/>
</dbReference>
<evidence type="ECO:0000259" key="9">
    <source>
        <dbReference type="Pfam" id="PF07540"/>
    </source>
</evidence>
<dbReference type="GO" id="GO:0006267">
    <property type="term" value="P:pre-replicative complex assembly involved in nuclear cell cycle DNA replication"/>
    <property type="evidence" value="ECO:0007669"/>
    <property type="project" value="EnsemblFungi"/>
</dbReference>
<dbReference type="GO" id="GO:0042273">
    <property type="term" value="P:ribosomal large subunit biogenesis"/>
    <property type="evidence" value="ECO:0007669"/>
    <property type="project" value="EnsemblFungi"/>
</dbReference>
<dbReference type="GO" id="GO:0006364">
    <property type="term" value="P:rRNA processing"/>
    <property type="evidence" value="ECO:0007669"/>
    <property type="project" value="EnsemblFungi"/>
</dbReference>
<feature type="compositionally biased region" description="Basic and acidic residues" evidence="7">
    <location>
        <begin position="9"/>
        <end position="21"/>
    </location>
</feature>
<evidence type="ECO:0000256" key="1">
    <source>
        <dbReference type="ARBA" id="ARBA00004604"/>
    </source>
</evidence>
<comment type="subcellular location">
    <subcellularLocation>
        <location evidence="1 5">Nucleus</location>
        <location evidence="1 5">Nucleolus</location>
    </subcellularLocation>
</comment>
<reference evidence="10 11" key="1">
    <citation type="submission" date="2015-10" db="EMBL/GenBank/DDBJ databases">
        <title>Draft genomes sequences of Candida glabrata isolates 1A, 1B, 2A, 2B, 3A and 3B.</title>
        <authorList>
            <person name="Haavelsrud O.E."/>
            <person name="Gaustad P."/>
        </authorList>
    </citation>
    <scope>NUCLEOTIDE SEQUENCE [LARGE SCALE GENOMIC DNA]</scope>
    <source>
        <strain evidence="10">910700640</strain>
    </source>
</reference>
<feature type="domain" description="CCAAT-binding factor" evidence="8">
    <location>
        <begin position="481"/>
        <end position="657"/>
    </location>
</feature>
<evidence type="ECO:0000256" key="4">
    <source>
        <dbReference type="ARBA" id="ARBA00023242"/>
    </source>
</evidence>
<dbReference type="InterPro" id="IPR016903">
    <property type="entry name" value="Nucleolar_cplx-assoc_3"/>
</dbReference>
<dbReference type="OMA" id="FGNMANF"/>
<dbReference type="SUPFAM" id="SSF48371">
    <property type="entry name" value="ARM repeat"/>
    <property type="match status" value="1"/>
</dbReference>
<dbReference type="VEuPathDB" id="FungiDB:CAGL0J11066g"/>
<comment type="caution">
    <text evidence="10">The sequence shown here is derived from an EMBL/GenBank/DDBJ whole genome shotgun (WGS) entry which is preliminary data.</text>
</comment>
<feature type="compositionally biased region" description="Polar residues" evidence="7">
    <location>
        <begin position="22"/>
        <end position="35"/>
    </location>
</feature>
<accession>A0A0W0E6U1</accession>
<dbReference type="Pfam" id="PF03914">
    <property type="entry name" value="CBF"/>
    <property type="match status" value="1"/>
</dbReference>
<feature type="domain" description="Nucleolar complex-associated protein 3 N-terminal" evidence="9">
    <location>
        <begin position="145"/>
        <end position="235"/>
    </location>
</feature>
<feature type="coiled-coil region" evidence="6">
    <location>
        <begin position="374"/>
        <end position="415"/>
    </location>
</feature>
<dbReference type="InterPro" id="IPR016024">
    <property type="entry name" value="ARM-type_fold"/>
</dbReference>
<evidence type="ECO:0000256" key="6">
    <source>
        <dbReference type="SAM" id="Coils"/>
    </source>
</evidence>
<dbReference type="VEuPathDB" id="FungiDB:B1J91_J11066g"/>
<dbReference type="Proteomes" id="UP000054886">
    <property type="component" value="Unassembled WGS sequence"/>
</dbReference>
<name>A0A0W0E6U1_CANGB</name>
<proteinExistence type="inferred from homology"/>
<comment type="similarity">
    <text evidence="2 5">Belongs to the CBF/MAK21 family.</text>
</comment>
<dbReference type="VEuPathDB" id="FungiDB:GVI51_J10879"/>
<dbReference type="OrthoDB" id="10263597at2759"/>
<evidence type="ECO:0000313" key="10">
    <source>
        <dbReference type="EMBL" id="KTB10145.1"/>
    </source>
</evidence>
<dbReference type="AlphaFoldDB" id="A0A0W0E6U1"/>
<gene>
    <name evidence="10" type="ORF">AO440_003239</name>
</gene>
<dbReference type="InterPro" id="IPR005612">
    <property type="entry name" value="CCAAT-binding_factor"/>
</dbReference>
<dbReference type="GO" id="GO:0005730">
    <property type="term" value="C:nucleolus"/>
    <property type="evidence" value="ECO:0007669"/>
    <property type="project" value="UniProtKB-SubCell"/>
</dbReference>
<feature type="compositionally biased region" description="Basic and acidic residues" evidence="7">
    <location>
        <begin position="115"/>
        <end position="130"/>
    </location>
</feature>
<dbReference type="GO" id="GO:0005656">
    <property type="term" value="C:nuclear pre-replicative complex"/>
    <property type="evidence" value="ECO:0007669"/>
    <property type="project" value="EnsemblFungi"/>
</dbReference>
<evidence type="ECO:0000256" key="2">
    <source>
        <dbReference type="ARBA" id="ARBA00007797"/>
    </source>
</evidence>
<dbReference type="VEuPathDB" id="FungiDB:GW608_J10901"/>
<dbReference type="VEuPathDB" id="FungiDB:GWK60_J10857"/>
<keyword evidence="5" id="KW-0690">Ribosome biogenesis</keyword>
<evidence type="ECO:0000313" key="11">
    <source>
        <dbReference type="Proteomes" id="UP000054886"/>
    </source>
</evidence>
<keyword evidence="3 6" id="KW-0175">Coiled coil</keyword>
<protein>
    <recommendedName>
        <fullName evidence="5">Nucleolar complex-associated protein 3</fullName>
    </recommendedName>
</protein>
<feature type="region of interest" description="Disordered" evidence="7">
    <location>
        <begin position="1"/>
        <end position="140"/>
    </location>
</feature>
<dbReference type="EMBL" id="LLZZ01000064">
    <property type="protein sequence ID" value="KTB10145.1"/>
    <property type="molecule type" value="Genomic_DNA"/>
</dbReference>